<dbReference type="GO" id="GO:0006310">
    <property type="term" value="P:DNA recombination"/>
    <property type="evidence" value="ECO:0007669"/>
    <property type="project" value="InterPro"/>
</dbReference>
<organism evidence="1 2">
    <name type="scientific">Gallibacterium genomosp. 1</name>
    <dbReference type="NCBI Taxonomy" id="155515"/>
    <lineage>
        <taxon>Bacteria</taxon>
        <taxon>Pseudomonadati</taxon>
        <taxon>Pseudomonadota</taxon>
        <taxon>Gammaproteobacteria</taxon>
        <taxon>Pasteurellales</taxon>
        <taxon>Pasteurellaceae</taxon>
        <taxon>Gallibacterium</taxon>
    </lineage>
</organism>
<protein>
    <recommendedName>
        <fullName evidence="3">Recombination-associated protein RdgC</fullName>
    </recommendedName>
</protein>
<name>A0AB36DWJ0_9PAST</name>
<reference evidence="1 2" key="1">
    <citation type="submission" date="2014-11" db="EMBL/GenBank/DDBJ databases">
        <title>Pan-genome of Gallibacterium spp.</title>
        <authorList>
            <person name="Kudirkiene E."/>
            <person name="Bojesen A.M."/>
        </authorList>
    </citation>
    <scope>NUCLEOTIDE SEQUENCE [LARGE SCALE GENOMIC DNA]</scope>
    <source>
        <strain evidence="1 2">Gerl. 2740/89</strain>
    </source>
</reference>
<evidence type="ECO:0008006" key="3">
    <source>
        <dbReference type="Google" id="ProtNLM"/>
    </source>
</evidence>
<gene>
    <name evidence="1" type="ORF">QV05_04870</name>
</gene>
<dbReference type="InterPro" id="IPR007476">
    <property type="entry name" value="RdgC"/>
</dbReference>
<keyword evidence="2" id="KW-1185">Reference proteome</keyword>
<evidence type="ECO:0000313" key="2">
    <source>
        <dbReference type="Proteomes" id="UP000092594"/>
    </source>
</evidence>
<accession>A0AB36DWJ0</accession>
<proteinExistence type="predicted"/>
<evidence type="ECO:0000313" key="1">
    <source>
        <dbReference type="EMBL" id="OBX01538.1"/>
    </source>
</evidence>
<dbReference type="Proteomes" id="UP000092594">
    <property type="component" value="Unassembled WGS sequence"/>
</dbReference>
<dbReference type="AlphaFoldDB" id="A0AB36DWJ0"/>
<dbReference type="Pfam" id="PF04381">
    <property type="entry name" value="RdgC"/>
    <property type="match status" value="1"/>
</dbReference>
<sequence>MKNSDFIKMTTLGVYSIAFPVENIRQTLDEAVLEDCQNVKYEILKNPMTGKKIHELDDGIFFSIRAEFKQVTPALLATKSYEIKLRDENTSEGDVELLALSELYQLLPPSSEIYNVFYDTSTQLLMMNNNSKRAKLALSQLVKVFGSIGVKSIIVSEEKLGLTEKLTQFLQHNTPLFSGLYFENEATLKRSNIDEKAYLSCKHLNTERGKEKARKALDEGFEVQSLKISYLNNKFKIDSDLNIRSMYWSEFNRTARRLNGDEAAKPWIFDDYINQQFEALQRITKFTILEFTEGTKLEEFL</sequence>
<dbReference type="RefSeq" id="WP_065230980.1">
    <property type="nucleotide sequence ID" value="NZ_JTJQ01000013.1"/>
</dbReference>
<comment type="caution">
    <text evidence="1">The sequence shown here is derived from an EMBL/GenBank/DDBJ whole genome shotgun (WGS) entry which is preliminary data.</text>
</comment>
<dbReference type="EMBL" id="JTJQ01000013">
    <property type="protein sequence ID" value="OBX01538.1"/>
    <property type="molecule type" value="Genomic_DNA"/>
</dbReference>